<reference evidence="2" key="1">
    <citation type="submission" date="2013-05" db="EMBL/GenBank/DDBJ databases">
        <title>The Genome sequence of Mucor circinelloides f. circinelloides 1006PhL.</title>
        <authorList>
            <consortium name="The Broad Institute Genomics Platform"/>
            <person name="Cuomo C."/>
            <person name="Earl A."/>
            <person name="Findley K."/>
            <person name="Lee S.C."/>
            <person name="Walker B."/>
            <person name="Young S."/>
            <person name="Zeng Q."/>
            <person name="Gargeya S."/>
            <person name="Fitzgerald M."/>
            <person name="Haas B."/>
            <person name="Abouelleil A."/>
            <person name="Allen A.W."/>
            <person name="Alvarado L."/>
            <person name="Arachchi H.M."/>
            <person name="Berlin A.M."/>
            <person name="Chapman S.B."/>
            <person name="Gainer-Dewar J."/>
            <person name="Goldberg J."/>
            <person name="Griggs A."/>
            <person name="Gujja S."/>
            <person name="Hansen M."/>
            <person name="Howarth C."/>
            <person name="Imamovic A."/>
            <person name="Ireland A."/>
            <person name="Larimer J."/>
            <person name="McCowan C."/>
            <person name="Murphy C."/>
            <person name="Pearson M."/>
            <person name="Poon T.W."/>
            <person name="Priest M."/>
            <person name="Roberts A."/>
            <person name="Saif S."/>
            <person name="Shea T."/>
            <person name="Sisk P."/>
            <person name="Sykes S."/>
            <person name="Wortman J."/>
            <person name="Nusbaum C."/>
            <person name="Birren B."/>
        </authorList>
    </citation>
    <scope>NUCLEOTIDE SEQUENCE [LARGE SCALE GENOMIC DNA]</scope>
    <source>
        <strain evidence="2">1006PhL</strain>
    </source>
</reference>
<dbReference type="VEuPathDB" id="FungiDB:HMPREF1544_03428"/>
<organism evidence="1 2">
    <name type="scientific">Mucor circinelloides f. circinelloides (strain 1006PhL)</name>
    <name type="common">Mucormycosis agent</name>
    <name type="synonym">Calyptromyces circinelloides</name>
    <dbReference type="NCBI Taxonomy" id="1220926"/>
    <lineage>
        <taxon>Eukaryota</taxon>
        <taxon>Fungi</taxon>
        <taxon>Fungi incertae sedis</taxon>
        <taxon>Mucoromycota</taxon>
        <taxon>Mucoromycotina</taxon>
        <taxon>Mucoromycetes</taxon>
        <taxon>Mucorales</taxon>
        <taxon>Mucorineae</taxon>
        <taxon>Mucoraceae</taxon>
        <taxon>Mucor</taxon>
    </lineage>
</organism>
<protein>
    <recommendedName>
        <fullName evidence="3">Reverse transcriptase zinc-binding domain-containing protein</fullName>
    </recommendedName>
</protein>
<gene>
    <name evidence="1" type="ORF">HMPREF1544_03428</name>
</gene>
<dbReference type="InParanoid" id="S2KBS2"/>
<dbReference type="AlphaFoldDB" id="S2KBS2"/>
<dbReference type="EMBL" id="KE123930">
    <property type="protein sequence ID" value="EPB89765.1"/>
    <property type="molecule type" value="Genomic_DNA"/>
</dbReference>
<evidence type="ECO:0000313" key="2">
    <source>
        <dbReference type="Proteomes" id="UP000014254"/>
    </source>
</evidence>
<evidence type="ECO:0008006" key="3">
    <source>
        <dbReference type="Google" id="ProtNLM"/>
    </source>
</evidence>
<keyword evidence="2" id="KW-1185">Reference proteome</keyword>
<dbReference type="Proteomes" id="UP000014254">
    <property type="component" value="Unassembled WGS sequence"/>
</dbReference>
<accession>S2KBS2</accession>
<evidence type="ECO:0000313" key="1">
    <source>
        <dbReference type="EMBL" id="EPB89765.1"/>
    </source>
</evidence>
<proteinExistence type="predicted"/>
<dbReference type="STRING" id="1220926.S2KBS2"/>
<dbReference type="OrthoDB" id="2261371at2759"/>
<sequence>MPTVFESPLCLVCLSVEDSPSHHLFHCSSKEKVWQGVIFEFLWPTTTIQDLQKALLSLDFSNVWYCRVKGINPYRILIITLSQLWLAHMRFIYDKTPVDHTAILASIRNNVLQTIDEDQCHSLL</sequence>
<name>S2KBS2_MUCC1</name>